<comment type="caution">
    <text evidence="2">The sequence shown here is derived from an EMBL/GenBank/DDBJ whole genome shotgun (WGS) entry which is preliminary data.</text>
</comment>
<reference evidence="2 3" key="1">
    <citation type="submission" date="2019-04" db="EMBL/GenBank/DDBJ databases">
        <authorList>
            <person name="Feng G."/>
            <person name="Zhang J."/>
            <person name="Zhu H."/>
        </authorList>
    </citation>
    <scope>NUCLEOTIDE SEQUENCE [LARGE SCALE GENOMIC DNA]</scope>
    <source>
        <strain evidence="2 3">JCM 31653</strain>
    </source>
</reference>
<evidence type="ECO:0000313" key="3">
    <source>
        <dbReference type="Proteomes" id="UP000297549"/>
    </source>
</evidence>
<sequence>MRIPLPLALATTLLLSNSCATIVSKPRYPVSITSQPPGATFTVTDIDGKEVFTGVTPSAVQLKPGAGYFQKQEYTIKFSLAGYEPKTTTITADFNGWYLGNLLFGGVIGMLIVDPLTGAMYRITDKEVQGTLVTGGQGLAPTQDGSLQIVSIEDVPLPLREKMQPLPTKQ</sequence>
<evidence type="ECO:0000313" key="2">
    <source>
        <dbReference type="EMBL" id="TGE21805.1"/>
    </source>
</evidence>
<accession>A0A4Z0PWE7</accession>
<feature type="signal peptide" evidence="1">
    <location>
        <begin position="1"/>
        <end position="20"/>
    </location>
</feature>
<dbReference type="Proteomes" id="UP000297549">
    <property type="component" value="Unassembled WGS sequence"/>
</dbReference>
<proteinExistence type="predicted"/>
<protein>
    <recommendedName>
        <fullName evidence="4">PEGA domain-containing protein</fullName>
    </recommendedName>
</protein>
<dbReference type="OrthoDB" id="1524740at2"/>
<dbReference type="AlphaFoldDB" id="A0A4Z0PWE7"/>
<name>A0A4Z0PWE7_9BACT</name>
<organism evidence="2 3">
    <name type="scientific">Hymenobacter aquaticus</name>
    <dbReference type="NCBI Taxonomy" id="1867101"/>
    <lineage>
        <taxon>Bacteria</taxon>
        <taxon>Pseudomonadati</taxon>
        <taxon>Bacteroidota</taxon>
        <taxon>Cytophagia</taxon>
        <taxon>Cytophagales</taxon>
        <taxon>Hymenobacteraceae</taxon>
        <taxon>Hymenobacter</taxon>
    </lineage>
</organism>
<dbReference type="EMBL" id="SRLC01000002">
    <property type="protein sequence ID" value="TGE21805.1"/>
    <property type="molecule type" value="Genomic_DNA"/>
</dbReference>
<evidence type="ECO:0008006" key="4">
    <source>
        <dbReference type="Google" id="ProtNLM"/>
    </source>
</evidence>
<evidence type="ECO:0000256" key="1">
    <source>
        <dbReference type="SAM" id="SignalP"/>
    </source>
</evidence>
<dbReference type="RefSeq" id="WP_135464351.1">
    <property type="nucleotide sequence ID" value="NZ_SRLC01000002.1"/>
</dbReference>
<keyword evidence="3" id="KW-1185">Reference proteome</keyword>
<feature type="chain" id="PRO_5021461691" description="PEGA domain-containing protein" evidence="1">
    <location>
        <begin position="21"/>
        <end position="170"/>
    </location>
</feature>
<keyword evidence="1" id="KW-0732">Signal</keyword>
<gene>
    <name evidence="2" type="ORF">E5K00_16190</name>
</gene>